<proteinExistence type="predicted"/>
<dbReference type="Proteomes" id="UP000066284">
    <property type="component" value="Chromosome 1"/>
</dbReference>
<evidence type="ECO:0000313" key="3">
    <source>
        <dbReference type="EMBL" id="CUQ65423.1"/>
    </source>
</evidence>
<keyword evidence="2" id="KW-0732">Signal</keyword>
<feature type="signal peptide" evidence="2">
    <location>
        <begin position="1"/>
        <end position="29"/>
    </location>
</feature>
<keyword evidence="1" id="KW-1133">Transmembrane helix</keyword>
<gene>
    <name evidence="3" type="ORF">NITINOP_0447</name>
</gene>
<dbReference type="AlphaFoldDB" id="A0A0S4KNT5"/>
<accession>A0A0S4KNT5</accession>
<feature type="chain" id="PRO_5006623449" description="VPLPA-CTERM protein sorting domain-containing protein" evidence="2">
    <location>
        <begin position="30"/>
        <end position="235"/>
    </location>
</feature>
<dbReference type="KEGG" id="nio:NITINOP_0447"/>
<keyword evidence="4" id="KW-1185">Reference proteome</keyword>
<organism evidence="3 4">
    <name type="scientific">Candidatus Nitrospira inopinata</name>
    <dbReference type="NCBI Taxonomy" id="1715989"/>
    <lineage>
        <taxon>Bacteria</taxon>
        <taxon>Pseudomonadati</taxon>
        <taxon>Nitrospirota</taxon>
        <taxon>Nitrospiria</taxon>
        <taxon>Nitrospirales</taxon>
        <taxon>Nitrospiraceae</taxon>
        <taxon>Nitrospira</taxon>
    </lineage>
</organism>
<sequence length="235" mass="24379">MRRSKLVRAVVLGGALFAWGLAQVGSGQAATITTPGPETGIGYEWQVVMGGLDLAHFHGSVGAKSWAEPGQPAGAKGWTHTTDWVALDLTGVGGPVYLTVELERGHSGGSLFPAFTLYSGWELINEDTNNHTFNNTGNISWATNLTYLAHVANAGGPNGTDSGTGSEHVHATFTLNPGLYSLVFGGNPPYPPAQTGTHSFSATLSTAPVPVPAALWLFGSGIIGLAGLARRRMNG</sequence>
<name>A0A0S4KNT5_9BACT</name>
<evidence type="ECO:0000256" key="2">
    <source>
        <dbReference type="SAM" id="SignalP"/>
    </source>
</evidence>
<dbReference type="OrthoDB" id="9554012at2"/>
<evidence type="ECO:0000313" key="4">
    <source>
        <dbReference type="Proteomes" id="UP000066284"/>
    </source>
</evidence>
<protein>
    <recommendedName>
        <fullName evidence="5">VPLPA-CTERM protein sorting domain-containing protein</fullName>
    </recommendedName>
</protein>
<dbReference type="NCBIfam" id="TIGR03370">
    <property type="entry name" value="VPLPA-CTERM"/>
    <property type="match status" value="1"/>
</dbReference>
<evidence type="ECO:0008006" key="5">
    <source>
        <dbReference type="Google" id="ProtNLM"/>
    </source>
</evidence>
<dbReference type="RefSeq" id="WP_158023141.1">
    <property type="nucleotide sequence ID" value="NZ_LN885086.1"/>
</dbReference>
<evidence type="ECO:0000256" key="1">
    <source>
        <dbReference type="SAM" id="Phobius"/>
    </source>
</evidence>
<dbReference type="EMBL" id="LN885086">
    <property type="protein sequence ID" value="CUQ65423.1"/>
    <property type="molecule type" value="Genomic_DNA"/>
</dbReference>
<keyword evidence="1" id="KW-0812">Transmembrane</keyword>
<reference evidence="4" key="1">
    <citation type="submission" date="2015-09" db="EMBL/GenBank/DDBJ databases">
        <authorList>
            <person name="Daims H."/>
        </authorList>
    </citation>
    <scope>NUCLEOTIDE SEQUENCE [LARGE SCALE GENOMIC DNA]</scope>
</reference>
<dbReference type="InterPro" id="IPR022472">
    <property type="entry name" value="VPLPA-CTERM"/>
</dbReference>
<feature type="transmembrane region" description="Helical" evidence="1">
    <location>
        <begin position="209"/>
        <end position="229"/>
    </location>
</feature>
<keyword evidence="1" id="KW-0472">Membrane</keyword>